<evidence type="ECO:0000259" key="1">
    <source>
        <dbReference type="Pfam" id="PF14279"/>
    </source>
</evidence>
<dbReference type="AlphaFoldDB" id="A0A840RS51"/>
<sequence length="134" mass="14501">MKSSETCYLCEKLFNSIDVVKHEEHIIQNAIGGKLRSDSILCEKCGETLGGTVDAPFVNAVSSLSGIIAELARDRGDPQPALAELQTSQRLLNCSGVTFRLNNSFELVPSKPIYIQDEAKKEATVFAATGKLAK</sequence>
<evidence type="ECO:0000313" key="3">
    <source>
        <dbReference type="Proteomes" id="UP000571084"/>
    </source>
</evidence>
<gene>
    <name evidence="2" type="ORF">HNR39_001670</name>
</gene>
<name>A0A840RS51_9BURK</name>
<organism evidence="2 3">
    <name type="scientific">Glaciimonas immobilis</name>
    <dbReference type="NCBI Taxonomy" id="728004"/>
    <lineage>
        <taxon>Bacteria</taxon>
        <taxon>Pseudomonadati</taxon>
        <taxon>Pseudomonadota</taxon>
        <taxon>Betaproteobacteria</taxon>
        <taxon>Burkholderiales</taxon>
        <taxon>Oxalobacteraceae</taxon>
        <taxon>Glaciimonas</taxon>
    </lineage>
</organism>
<protein>
    <recommendedName>
        <fullName evidence="1">HNH endonuclease 5 domain-containing protein</fullName>
    </recommendedName>
</protein>
<proteinExistence type="predicted"/>
<evidence type="ECO:0000313" key="2">
    <source>
        <dbReference type="EMBL" id="MBB5199838.1"/>
    </source>
</evidence>
<dbReference type="Pfam" id="PF14279">
    <property type="entry name" value="HNH_5"/>
    <property type="match status" value="1"/>
</dbReference>
<reference evidence="2 3" key="1">
    <citation type="submission" date="2020-08" db="EMBL/GenBank/DDBJ databases">
        <title>Genomic Encyclopedia of Type Strains, Phase IV (KMG-IV): sequencing the most valuable type-strain genomes for metagenomic binning, comparative biology and taxonomic classification.</title>
        <authorList>
            <person name="Goeker M."/>
        </authorList>
    </citation>
    <scope>NUCLEOTIDE SEQUENCE [LARGE SCALE GENOMIC DNA]</scope>
    <source>
        <strain evidence="2 3">DSM 23240</strain>
    </source>
</reference>
<dbReference type="RefSeq" id="WP_168056208.1">
    <property type="nucleotide sequence ID" value="NZ_JAAOZT010000009.1"/>
</dbReference>
<dbReference type="InterPro" id="IPR029471">
    <property type="entry name" value="HNH_5"/>
</dbReference>
<accession>A0A840RS51</accession>
<comment type="caution">
    <text evidence="2">The sequence shown here is derived from an EMBL/GenBank/DDBJ whole genome shotgun (WGS) entry which is preliminary data.</text>
</comment>
<feature type="domain" description="HNH endonuclease 5" evidence="1">
    <location>
        <begin position="7"/>
        <end position="60"/>
    </location>
</feature>
<dbReference type="EMBL" id="JACHHQ010000003">
    <property type="protein sequence ID" value="MBB5199838.1"/>
    <property type="molecule type" value="Genomic_DNA"/>
</dbReference>
<dbReference type="Proteomes" id="UP000571084">
    <property type="component" value="Unassembled WGS sequence"/>
</dbReference>
<keyword evidence="3" id="KW-1185">Reference proteome</keyword>